<feature type="compositionally biased region" description="Basic and acidic residues" evidence="1">
    <location>
        <begin position="37"/>
        <end position="50"/>
    </location>
</feature>
<feature type="region of interest" description="Disordered" evidence="1">
    <location>
        <begin position="68"/>
        <end position="106"/>
    </location>
</feature>
<gene>
    <name evidence="2" type="ORF">TRIUR3_29979</name>
</gene>
<protein>
    <submittedName>
        <fullName evidence="2">Uncharacterized protein</fullName>
    </submittedName>
</protein>
<proteinExistence type="predicted"/>
<dbReference type="EMBL" id="KD140032">
    <property type="protein sequence ID" value="EMS57805.1"/>
    <property type="molecule type" value="Genomic_DNA"/>
</dbReference>
<organism evidence="2">
    <name type="scientific">Triticum urartu</name>
    <name type="common">Red wild einkorn</name>
    <name type="synonym">Crithodium urartu</name>
    <dbReference type="NCBI Taxonomy" id="4572"/>
    <lineage>
        <taxon>Eukaryota</taxon>
        <taxon>Viridiplantae</taxon>
        <taxon>Streptophyta</taxon>
        <taxon>Embryophyta</taxon>
        <taxon>Tracheophyta</taxon>
        <taxon>Spermatophyta</taxon>
        <taxon>Magnoliopsida</taxon>
        <taxon>Liliopsida</taxon>
        <taxon>Poales</taxon>
        <taxon>Poaceae</taxon>
        <taxon>BOP clade</taxon>
        <taxon>Pooideae</taxon>
        <taxon>Triticodae</taxon>
        <taxon>Triticeae</taxon>
        <taxon>Triticinae</taxon>
        <taxon>Triticum</taxon>
    </lineage>
</organism>
<sequence>MYQLGLQANRAAGSSAAAPAPSPAMFTLGQSSASTARSDEGSMKQADSKGQEMTLQRQFVMEALRQGDGVWGGNASDNNGNGSGSWTMNIPGFHSSSGGGDGGGLL</sequence>
<evidence type="ECO:0000313" key="2">
    <source>
        <dbReference type="EMBL" id="EMS57805.1"/>
    </source>
</evidence>
<evidence type="ECO:0000256" key="1">
    <source>
        <dbReference type="SAM" id="MobiDB-lite"/>
    </source>
</evidence>
<feature type="compositionally biased region" description="Gly residues" evidence="1">
    <location>
        <begin position="97"/>
        <end position="106"/>
    </location>
</feature>
<reference evidence="2" key="1">
    <citation type="journal article" date="2013" name="Nature">
        <title>Draft genome of the wheat A-genome progenitor Triticum urartu.</title>
        <authorList>
            <person name="Ling H.Q."/>
            <person name="Zhao S."/>
            <person name="Liu D."/>
            <person name="Wang J."/>
            <person name="Sun H."/>
            <person name="Zhang C."/>
            <person name="Fan H."/>
            <person name="Li D."/>
            <person name="Dong L."/>
            <person name="Tao Y."/>
            <person name="Gao C."/>
            <person name="Wu H."/>
            <person name="Li Y."/>
            <person name="Cui Y."/>
            <person name="Guo X."/>
            <person name="Zheng S."/>
            <person name="Wang B."/>
            <person name="Yu K."/>
            <person name="Liang Q."/>
            <person name="Yang W."/>
            <person name="Lou X."/>
            <person name="Chen J."/>
            <person name="Feng M."/>
            <person name="Jian J."/>
            <person name="Zhang X."/>
            <person name="Luo G."/>
            <person name="Jiang Y."/>
            <person name="Liu J."/>
            <person name="Wang Z."/>
            <person name="Sha Y."/>
            <person name="Zhang B."/>
            <person name="Wu H."/>
            <person name="Tang D."/>
            <person name="Shen Q."/>
            <person name="Xue P."/>
            <person name="Zou S."/>
            <person name="Wang X."/>
            <person name="Liu X."/>
            <person name="Wang F."/>
            <person name="Yang Y."/>
            <person name="An X."/>
            <person name="Dong Z."/>
            <person name="Zhang K."/>
            <person name="Zhang X."/>
            <person name="Luo M.C."/>
            <person name="Dvorak J."/>
            <person name="Tong Y."/>
            <person name="Wang J."/>
            <person name="Yang H."/>
            <person name="Li Z."/>
            <person name="Wang D."/>
            <person name="Zhang A."/>
            <person name="Wang J."/>
        </authorList>
    </citation>
    <scope>NUCLEOTIDE SEQUENCE</scope>
</reference>
<accession>M7ZZI2</accession>
<feature type="region of interest" description="Disordered" evidence="1">
    <location>
        <begin position="1"/>
        <end position="53"/>
    </location>
</feature>
<dbReference type="STRING" id="4572.M7ZZI2"/>
<dbReference type="AlphaFoldDB" id="M7ZZI2"/>
<name>M7ZZI2_TRIUA</name>